<dbReference type="GO" id="GO:0003712">
    <property type="term" value="F:transcription coregulator activity"/>
    <property type="evidence" value="ECO:0007669"/>
    <property type="project" value="InterPro"/>
</dbReference>
<name>A0A6J3KGI4_9HYME</name>
<dbReference type="Proteomes" id="UP000504631">
    <property type="component" value="Unplaced"/>
</dbReference>
<dbReference type="PANTHER" id="PTHR13526">
    <property type="entry name" value="TRANSCRIPTION FACTOR SPT20 HOMOLOG"/>
    <property type="match status" value="1"/>
</dbReference>
<dbReference type="PANTHER" id="PTHR13526:SF8">
    <property type="entry name" value="TRANSCRIPTION FACTOR SPT20 HOMOLOG"/>
    <property type="match status" value="1"/>
</dbReference>
<dbReference type="InterPro" id="IPR046468">
    <property type="entry name" value="Spt20-like_SEP"/>
</dbReference>
<evidence type="ECO:0000256" key="1">
    <source>
        <dbReference type="ARBA" id="ARBA00009112"/>
    </source>
</evidence>
<feature type="domain" description="Spt20-like SEP" evidence="3">
    <location>
        <begin position="101"/>
        <end position="247"/>
    </location>
</feature>
<feature type="region of interest" description="Disordered" evidence="2">
    <location>
        <begin position="1076"/>
        <end position="1101"/>
    </location>
</feature>
<reference evidence="5" key="1">
    <citation type="submission" date="2025-08" db="UniProtKB">
        <authorList>
            <consortium name="RefSeq"/>
        </authorList>
    </citation>
    <scope>IDENTIFICATION</scope>
    <source>
        <tissue evidence="5">Muscle</tissue>
    </source>
</reference>
<keyword evidence="4" id="KW-1185">Reference proteome</keyword>
<proteinExistence type="inferred from homology"/>
<dbReference type="RefSeq" id="XP_033351441.1">
    <property type="nucleotide sequence ID" value="XM_033495550.1"/>
</dbReference>
<protein>
    <submittedName>
        <fullName evidence="5">Transcription factor SPT20 homolog isoform X1</fullName>
    </submittedName>
</protein>
<gene>
    <name evidence="5" type="primary">LOC117234398</name>
</gene>
<feature type="region of interest" description="Disordered" evidence="2">
    <location>
        <begin position="788"/>
        <end position="807"/>
    </location>
</feature>
<feature type="compositionally biased region" description="Polar residues" evidence="2">
    <location>
        <begin position="1076"/>
        <end position="1095"/>
    </location>
</feature>
<comment type="similarity">
    <text evidence="1">Belongs to the SPT20 family.</text>
</comment>
<dbReference type="GO" id="GO:0000124">
    <property type="term" value="C:SAGA complex"/>
    <property type="evidence" value="ECO:0007669"/>
    <property type="project" value="InterPro"/>
</dbReference>
<dbReference type="GeneID" id="117234398"/>
<evidence type="ECO:0000313" key="4">
    <source>
        <dbReference type="Proteomes" id="UP000504631"/>
    </source>
</evidence>
<organism evidence="4 5">
    <name type="scientific">Bombus vosnesenskii</name>
    <dbReference type="NCBI Taxonomy" id="207650"/>
    <lineage>
        <taxon>Eukaryota</taxon>
        <taxon>Metazoa</taxon>
        <taxon>Ecdysozoa</taxon>
        <taxon>Arthropoda</taxon>
        <taxon>Hexapoda</taxon>
        <taxon>Insecta</taxon>
        <taxon>Pterygota</taxon>
        <taxon>Neoptera</taxon>
        <taxon>Endopterygota</taxon>
        <taxon>Hymenoptera</taxon>
        <taxon>Apocrita</taxon>
        <taxon>Aculeata</taxon>
        <taxon>Apoidea</taxon>
        <taxon>Anthophila</taxon>
        <taxon>Apidae</taxon>
        <taxon>Bombus</taxon>
        <taxon>Pyrobombus</taxon>
    </lineage>
</organism>
<evidence type="ECO:0000313" key="5">
    <source>
        <dbReference type="RefSeq" id="XP_033351441.1"/>
    </source>
</evidence>
<dbReference type="Pfam" id="PF12090">
    <property type="entry name" value="Spt20_SEP"/>
    <property type="match status" value="1"/>
</dbReference>
<evidence type="ECO:0000259" key="3">
    <source>
        <dbReference type="Pfam" id="PF12090"/>
    </source>
</evidence>
<dbReference type="KEGG" id="bvk:117234398"/>
<sequence length="1101" mass="118114">MIDTACSLEDACRQAQDMINQVSKCWKNVQGQNSISSACDKSSIQKKEQNHSKHSIQSKLTRLYFEELTKVPHATPDSVLNNLENECDLLGRLVQREGLYTLIVNLYAGNKGYSLAVRNSDKGNQYDKNSILAETQLMGYEQGELLSCIDNGQLPAMLAEQLETNHSHLFYDGCIIAEVRDYRKAFPHTKAEVHHVLLKPTTQSVLSDVSTLTSDGDWSHEERLMLESYLVAATQGPLCLDPNPIPSIATTRLRQSKSLLTDHQLMRQAKKFSQVTVNRKRKLEQLAQPEGLTIQDLMQKLRAKRGVATTTACPPPSLTNPPLLPPNTPIDVLRFAKAYERPRETKDCLPHVIEEYILETGGSQGEIDHIKLSILQRPSNSEYLGELYMDKNHREGEKNGSACRFTLGTRVLANHYIQQFTEIFTEEGRKNVRIKHVVPGQVPRVTCTPGMQRAHQQAQQAKAAQLVAQHLQQAQSQHVAQQILSRAQGQLNTLAGQVASMKSMTEATTSANNLTCVDATNIPQVIAQTETTSMSPGQPLTNGGSNASTSVQIDNSTMSVADGNSCNGSGILVFQQKLNSNINNATSTNVPVLQAQLQAGTQNCVTETVNQSQNEIPFKKHSTNPAITALVTSLMNSAQQFQQQAAANAAAAAMNSNAQTTNKSNNAAILSLLNSSPANLTQQKVQPRRISLNASIPSRVLSHGNVINVPNTTGQVRVSLSSTLTGQLSCKQQPVKATAVKLARVQDPNSTLGLSMSGLSALLAGTPSADNPIPGINSGSSLLERLTASSSQNNQSATPMSTPPSTNVNLQGVNLTSLSNSINGLQNVQVSFPGLSQPITMSLNVSATTGSVTPTGVIVSLPISSATNTCTTVSSMVATTVVTTAIAGSTPTVVITNPANTHLSLPIAQIIPSAVKGLSQQNIRSSNSVTLAQGGQAIQLVGSQRPRVNHIARQVQPNQVKSTVLSNQLVTVAKTVTASQLILSGNKQVLTPIMAATKPVLMASQTTSSSQVVPANKQTLLTKSLHARASTGQCSQQTQSLGVATLSQQQLQRTLVKPVQLQQLQCLTTQHKVAVATSNSQNRTQIEPQRNSTSGPGEDPA</sequence>
<dbReference type="InterPro" id="IPR021950">
    <property type="entry name" value="Spt20"/>
</dbReference>
<dbReference type="GO" id="GO:0006357">
    <property type="term" value="P:regulation of transcription by RNA polymerase II"/>
    <property type="evidence" value="ECO:0007669"/>
    <property type="project" value="TreeGrafter"/>
</dbReference>
<evidence type="ECO:0000256" key="2">
    <source>
        <dbReference type="SAM" id="MobiDB-lite"/>
    </source>
</evidence>
<dbReference type="AlphaFoldDB" id="A0A6J3KGI4"/>
<accession>A0A6J3KGI4</accession>